<comment type="cofactor">
    <cofactor evidence="8">
        <name>pyridoxal 5'-phosphate</name>
        <dbReference type="ChEBI" id="CHEBI:597326"/>
    </cofactor>
    <text evidence="8">Binds 1 pyridoxal phosphate per subunit.</text>
</comment>
<accession>A0A3S2VNK6</accession>
<dbReference type="UniPathway" id="UPA00046">
    <property type="reaction ID" value="UER00506"/>
</dbReference>
<comment type="caution">
    <text evidence="10">The sequence shown here is derived from an EMBL/GenBank/DDBJ whole genome shotgun (WGS) entry which is preliminary data.</text>
</comment>
<evidence type="ECO:0000256" key="3">
    <source>
        <dbReference type="ARBA" id="ARBA00022679"/>
    </source>
</evidence>
<name>A0A3S2VNK6_9PROT</name>
<evidence type="ECO:0000256" key="7">
    <source>
        <dbReference type="ARBA" id="ARBA00047654"/>
    </source>
</evidence>
<dbReference type="GO" id="GO:0003870">
    <property type="term" value="F:5-aminolevulinate synthase activity"/>
    <property type="evidence" value="ECO:0007669"/>
    <property type="project" value="UniProtKB-EC"/>
</dbReference>
<dbReference type="Gene3D" id="3.90.1150.10">
    <property type="entry name" value="Aspartate Aminotransferase, domain 1"/>
    <property type="match status" value="1"/>
</dbReference>
<comment type="pathway">
    <text evidence="1">Porphyrin-containing compound metabolism; protoporphyrin-IX biosynthesis; 5-aminolevulinate from glycine: step 1/1.</text>
</comment>
<dbReference type="Proteomes" id="UP000287447">
    <property type="component" value="Unassembled WGS sequence"/>
</dbReference>
<dbReference type="OrthoDB" id="9807157at2"/>
<dbReference type="NCBIfam" id="TIGR01822">
    <property type="entry name" value="2am3keto_CoA"/>
    <property type="match status" value="1"/>
</dbReference>
<comment type="subunit">
    <text evidence="8">Homodimer.</text>
</comment>
<dbReference type="InterPro" id="IPR050087">
    <property type="entry name" value="AON_synthase_class-II"/>
</dbReference>
<dbReference type="InterPro" id="IPR015421">
    <property type="entry name" value="PyrdxlP-dep_Trfase_major"/>
</dbReference>
<feature type="binding site" evidence="8">
    <location>
        <begin position="282"/>
        <end position="283"/>
    </location>
    <ligand>
        <name>pyridoxal 5'-phosphate</name>
        <dbReference type="ChEBI" id="CHEBI:597326"/>
        <note>ligand shared between dimeric partners</note>
    </ligand>
</feature>
<dbReference type="InterPro" id="IPR011282">
    <property type="entry name" value="2am3keto_CoA_ligase"/>
</dbReference>
<dbReference type="GO" id="GO:0005829">
    <property type="term" value="C:cytosol"/>
    <property type="evidence" value="ECO:0007669"/>
    <property type="project" value="TreeGrafter"/>
</dbReference>
<dbReference type="GO" id="GO:0019518">
    <property type="term" value="P:L-threonine catabolic process to glycine"/>
    <property type="evidence" value="ECO:0007669"/>
    <property type="project" value="UniProtKB-UniRule"/>
</dbReference>
<evidence type="ECO:0000256" key="4">
    <source>
        <dbReference type="ARBA" id="ARBA00022898"/>
    </source>
</evidence>
<feature type="binding site" description="in other chain" evidence="8">
    <location>
        <begin position="119"/>
        <end position="120"/>
    </location>
    <ligand>
        <name>pyridoxal 5'-phosphate</name>
        <dbReference type="ChEBI" id="CHEBI:597326"/>
        <note>ligand shared between dimeric partners</note>
    </ligand>
</feature>
<sequence length="405" mass="43062">MSTGFLDHITETLNGIEAEGLYKRERLITSPQSGRIGVDLDGKPGGASRDGVVNLCANNYLGLADNPKLIEAAKQAFDTRGFGMASVRFICGTQDLHRELEQRLASFLGKDDAILFAACFDANGGLFEPLLGPEDAVISDALNHASIIDGIRLCKAKRYRYANSDMNDLEAQLKQARADGARFIMIASDGVFSMDGYLAKLTEISALAKQYDATVMVDDCHATGFMGPQGRGTPAHAGVSDGIHILTGTLGKALGGSIGGYIAGPQPVIDLLRQRARPYLFSNSLPPAIVAAGLAAIDLVEQGDDLRAGLFRNTAKWRAGLDALGFDLLPGEHPIVPVMLGDARLAQDMAAKLYDEGVYVAGFFFPVVPKGQARIRTQMNAALTDADLDFALTAFERAGKAVGAI</sequence>
<dbReference type="InterPro" id="IPR015422">
    <property type="entry name" value="PyrdxlP-dep_Trfase_small"/>
</dbReference>
<comment type="similarity">
    <text evidence="2 8">Belongs to the class-II pyridoxal-phosphate-dependent aminotransferase family.</text>
</comment>
<dbReference type="FunFam" id="3.40.640.10:FF:000006">
    <property type="entry name" value="5-aminolevulinate synthase, mitochondrial"/>
    <property type="match status" value="1"/>
</dbReference>
<comment type="catalytic activity">
    <reaction evidence="8">
        <text>glycine + acetyl-CoA = (2S)-2-amino-3-oxobutanoate + CoA</text>
        <dbReference type="Rhea" id="RHEA:20736"/>
        <dbReference type="ChEBI" id="CHEBI:57287"/>
        <dbReference type="ChEBI" id="CHEBI:57288"/>
        <dbReference type="ChEBI" id="CHEBI:57305"/>
        <dbReference type="ChEBI" id="CHEBI:78948"/>
        <dbReference type="EC" id="2.3.1.29"/>
    </reaction>
</comment>
<dbReference type="Gene3D" id="3.40.640.10">
    <property type="entry name" value="Type I PLP-dependent aspartate aminotransferase-like (Major domain)"/>
    <property type="match status" value="1"/>
</dbReference>
<feature type="binding site" evidence="8">
    <location>
        <position position="144"/>
    </location>
    <ligand>
        <name>substrate</name>
    </ligand>
</feature>
<feature type="binding site" evidence="8">
    <location>
        <position position="376"/>
    </location>
    <ligand>
        <name>substrate</name>
    </ligand>
</feature>
<dbReference type="Pfam" id="PF00155">
    <property type="entry name" value="Aminotran_1_2"/>
    <property type="match status" value="1"/>
</dbReference>
<dbReference type="GO" id="GO:0008890">
    <property type="term" value="F:glycine C-acetyltransferase activity"/>
    <property type="evidence" value="ECO:0007669"/>
    <property type="project" value="UniProtKB-UniRule"/>
</dbReference>
<evidence type="ECO:0000256" key="1">
    <source>
        <dbReference type="ARBA" id="ARBA00005029"/>
    </source>
</evidence>
<feature type="binding site" description="in other chain" evidence="8">
    <location>
        <begin position="249"/>
        <end position="252"/>
    </location>
    <ligand>
        <name>pyridoxal 5'-phosphate</name>
        <dbReference type="ChEBI" id="CHEBI:597326"/>
        <note>ligand shared between dimeric partners</note>
    </ligand>
</feature>
<dbReference type="SUPFAM" id="SSF53383">
    <property type="entry name" value="PLP-dependent transferases"/>
    <property type="match status" value="1"/>
</dbReference>
<dbReference type="EMBL" id="SADE01000003">
    <property type="protein sequence ID" value="RVU34814.1"/>
    <property type="molecule type" value="Genomic_DNA"/>
</dbReference>
<proteinExistence type="inferred from homology"/>
<keyword evidence="6 8" id="KW-0012">Acyltransferase</keyword>
<dbReference type="PANTHER" id="PTHR13693:SF102">
    <property type="entry name" value="2-AMINO-3-KETOBUTYRATE COENZYME A LIGASE, MITOCHONDRIAL"/>
    <property type="match status" value="1"/>
</dbReference>
<gene>
    <name evidence="8" type="primary">kbl</name>
    <name evidence="10" type="ORF">EOI86_18390</name>
</gene>
<feature type="domain" description="Aminotransferase class I/classII large" evidence="9">
    <location>
        <begin position="52"/>
        <end position="394"/>
    </location>
</feature>
<evidence type="ECO:0000313" key="10">
    <source>
        <dbReference type="EMBL" id="RVU34814.1"/>
    </source>
</evidence>
<evidence type="ECO:0000313" key="11">
    <source>
        <dbReference type="Proteomes" id="UP000287447"/>
    </source>
</evidence>
<evidence type="ECO:0000256" key="6">
    <source>
        <dbReference type="ARBA" id="ARBA00023315"/>
    </source>
</evidence>
<comment type="function">
    <text evidence="8">Catalyzes the cleavage of 2-amino-3-ketobutyrate to glycine and acetyl-CoA.</text>
</comment>
<dbReference type="AlphaFoldDB" id="A0A3S2VNK6"/>
<dbReference type="NCBIfam" id="NF005394">
    <property type="entry name" value="PRK06939.1"/>
    <property type="match status" value="1"/>
</dbReference>
<dbReference type="EC" id="2.3.1.29" evidence="8"/>
<protein>
    <recommendedName>
        <fullName evidence="8">2-amino-3-ketobutyrate coenzyme A ligase</fullName>
        <shortName evidence="8">AKB ligase</shortName>
        <ecNumber evidence="8">2.3.1.29</ecNumber>
    </recommendedName>
    <alternativeName>
        <fullName evidence="8">Glycine acetyltransferase</fullName>
    </alternativeName>
</protein>
<comment type="catalytic activity">
    <reaction evidence="7">
        <text>succinyl-CoA + glycine + H(+) = 5-aminolevulinate + CO2 + CoA</text>
        <dbReference type="Rhea" id="RHEA:12921"/>
        <dbReference type="ChEBI" id="CHEBI:15378"/>
        <dbReference type="ChEBI" id="CHEBI:16526"/>
        <dbReference type="ChEBI" id="CHEBI:57287"/>
        <dbReference type="ChEBI" id="CHEBI:57292"/>
        <dbReference type="ChEBI" id="CHEBI:57305"/>
        <dbReference type="ChEBI" id="CHEBI:356416"/>
        <dbReference type="EC" id="2.3.1.37"/>
    </reaction>
</comment>
<evidence type="ECO:0000259" key="9">
    <source>
        <dbReference type="Pfam" id="PF00155"/>
    </source>
</evidence>
<reference evidence="11" key="1">
    <citation type="submission" date="2019-01" db="EMBL/GenBank/DDBJ databases">
        <title>Gri0909 isolated from a small marine red alga.</title>
        <authorList>
            <person name="Kim J."/>
            <person name="Jeong S.E."/>
            <person name="Jeon C.O."/>
        </authorList>
    </citation>
    <scope>NUCLEOTIDE SEQUENCE [LARGE SCALE GENOMIC DNA]</scope>
    <source>
        <strain evidence="11">Gri0909</strain>
    </source>
</reference>
<evidence type="ECO:0000256" key="5">
    <source>
        <dbReference type="ARBA" id="ARBA00023133"/>
    </source>
</evidence>
<feature type="modified residue" description="N6-(pyridoxal phosphate)lysine" evidence="8">
    <location>
        <position position="252"/>
    </location>
</feature>
<dbReference type="HAMAP" id="MF_00985">
    <property type="entry name" value="2am3keto_CoA_ligase"/>
    <property type="match status" value="1"/>
</dbReference>
<keyword evidence="11" id="KW-1185">Reference proteome</keyword>
<feature type="binding site" description="in other chain" evidence="8">
    <location>
        <position position="193"/>
    </location>
    <ligand>
        <name>pyridoxal 5'-phosphate</name>
        <dbReference type="ChEBI" id="CHEBI:597326"/>
        <note>ligand shared between dimeric partners</note>
    </ligand>
</feature>
<dbReference type="PANTHER" id="PTHR13693">
    <property type="entry name" value="CLASS II AMINOTRANSFERASE/8-AMINO-7-OXONONANOATE SYNTHASE"/>
    <property type="match status" value="1"/>
</dbReference>
<keyword evidence="5" id="KW-0350">Heme biosynthesis</keyword>
<comment type="pathway">
    <text evidence="8">Amino-acid degradation; L-threonine degradation via oxydo-reductase pathway; glycine from L-threonine: step 2/2.</text>
</comment>
<evidence type="ECO:0000256" key="2">
    <source>
        <dbReference type="ARBA" id="ARBA00008392"/>
    </source>
</evidence>
<comment type="caution">
    <text evidence="8">Lacks conserved residue(s) required for the propagation of feature annotation.</text>
</comment>
<dbReference type="InterPro" id="IPR015424">
    <property type="entry name" value="PyrdxlP-dep_Trfase"/>
</dbReference>
<keyword evidence="4 8" id="KW-0663">Pyridoxal phosphate</keyword>
<dbReference type="GO" id="GO:0030170">
    <property type="term" value="F:pyridoxal phosphate binding"/>
    <property type="evidence" value="ECO:0007669"/>
    <property type="project" value="UniProtKB-UniRule"/>
</dbReference>
<dbReference type="RefSeq" id="WP_127766995.1">
    <property type="nucleotide sequence ID" value="NZ_SADE01000003.1"/>
</dbReference>
<organism evidence="10 11">
    <name type="scientific">Hwanghaeella grinnelliae</name>
    <dbReference type="NCBI Taxonomy" id="2500179"/>
    <lineage>
        <taxon>Bacteria</taxon>
        <taxon>Pseudomonadati</taxon>
        <taxon>Pseudomonadota</taxon>
        <taxon>Alphaproteobacteria</taxon>
        <taxon>Rhodospirillales</taxon>
        <taxon>Rhodospirillaceae</taxon>
        <taxon>Hwanghaeella</taxon>
    </lineage>
</organism>
<evidence type="ECO:0000256" key="8">
    <source>
        <dbReference type="HAMAP-Rule" id="MF_00985"/>
    </source>
</evidence>
<dbReference type="CDD" id="cd06454">
    <property type="entry name" value="KBL_like"/>
    <property type="match status" value="1"/>
</dbReference>
<dbReference type="InterPro" id="IPR004839">
    <property type="entry name" value="Aminotransferase_I/II_large"/>
</dbReference>
<keyword evidence="3 8" id="KW-0808">Transferase</keyword>
<dbReference type="GO" id="GO:0006783">
    <property type="term" value="P:heme biosynthetic process"/>
    <property type="evidence" value="ECO:0007669"/>
    <property type="project" value="UniProtKB-KW"/>
</dbReference>